<proteinExistence type="predicted"/>
<evidence type="ECO:0008006" key="3">
    <source>
        <dbReference type="Google" id="ProtNLM"/>
    </source>
</evidence>
<keyword evidence="2" id="KW-1185">Reference proteome</keyword>
<dbReference type="Proteomes" id="UP000232638">
    <property type="component" value="Chromosome"/>
</dbReference>
<dbReference type="EMBL" id="CP020370">
    <property type="protein sequence ID" value="AUB83945.1"/>
    <property type="molecule type" value="Genomic_DNA"/>
</dbReference>
<dbReference type="Pfam" id="PF03993">
    <property type="entry name" value="DUF349"/>
    <property type="match status" value="3"/>
</dbReference>
<name>A0A2K8UEI5_9GAMM</name>
<dbReference type="KEGG" id="tsy:THSYN_25440"/>
<dbReference type="InterPro" id="IPR007139">
    <property type="entry name" value="DUF349"/>
</dbReference>
<dbReference type="OrthoDB" id="5523335at2"/>
<protein>
    <recommendedName>
        <fullName evidence="3">DUF349 domain-containing protein</fullName>
    </recommendedName>
</protein>
<organism evidence="1 2">
    <name type="scientific">Candidatus Thiodictyon syntrophicum</name>
    <dbReference type="NCBI Taxonomy" id="1166950"/>
    <lineage>
        <taxon>Bacteria</taxon>
        <taxon>Pseudomonadati</taxon>
        <taxon>Pseudomonadota</taxon>
        <taxon>Gammaproteobacteria</taxon>
        <taxon>Chromatiales</taxon>
        <taxon>Chromatiaceae</taxon>
        <taxon>Thiodictyon</taxon>
    </lineage>
</organism>
<dbReference type="AlphaFoldDB" id="A0A2K8UEI5"/>
<evidence type="ECO:0000313" key="1">
    <source>
        <dbReference type="EMBL" id="AUB83945.1"/>
    </source>
</evidence>
<evidence type="ECO:0000313" key="2">
    <source>
        <dbReference type="Proteomes" id="UP000232638"/>
    </source>
</evidence>
<accession>A0A2K8UEI5</accession>
<sequence>MLFDRFLKKTRQAIEQRRPPENLLELALGRGDRGVRLDALRRLTSLPHLRAILTDDDDAAVREIAFARYRSLLAGTEGAELSLADRLAELAAVADLRLLEHLAREGTDGPVRRAAIERIASPAVLADCALHDSLTANRGAAVARLEDRQCLEQVVRQIGKKDKAVYRVAREKLRRQLERDEEPRRIAARCADLCERAERLGHLQQWTQDRALLEHLDGQWAQIAAQAEPEWERRYGAARAQFIAAEAAYRAANAAQLAAQESRTALRAARETLIVEAAGIAALDAAAAIRTARDLVAAAWKDLEPLPDAEQRGLDQRFNQHLEAAQTAWQTLTERGRQCERLRNVVARAEQVLKESKPLDLPQTLALIEQGRTLALGLAADASAAQPCAAFSALVERLQARLQGQRRHAEQRLAEIPARLDALAALVEAGELKKADPIHQSLQAALDLIASSGLPKGATADLGARLRALSPRLRDLQHWRRWGADQHREALCAAMEALCGQDLPLAAVAERLHVLKTDWQEVERAGSPANKPLWERFHQASAAVAERVRPLLALQAAEQDSNRAAREQVCGELETFLSRIDWERVEWKRVMRAEREVRHAWSLIGPCEPRERRRLERRYHEAITSMDQRLEAERARNQGLKRGLIERVRTLAEHPDLDAAINETKDLQRQWCTTVPARQRDENRLWQSFRAACDLVFERRAAQHQAQRGELAANLAAREALCDEALACAESQTDPRRLAAAQRDLEQRWREAESIPVPRPAVAALNRRWQEALGRLNQRRQALEDVAGRALFDLLIHRAALCEALEERLLDPAAAPVDPGLGEQEWASLPELPDRGQQEALEERRRAALEAATDPARLAALHDLAVANRERRERLCLELEVAAGVESPPALAQERLRLQVSRLAERMSEGEADSLRGAADLLRAWYLLGPAPRDAALQTRVERVRQALAVGASGGRAAESEAG</sequence>
<dbReference type="RefSeq" id="WP_100921619.1">
    <property type="nucleotide sequence ID" value="NZ_CP020370.1"/>
</dbReference>
<reference evidence="1 2" key="1">
    <citation type="submission" date="2017-03" db="EMBL/GenBank/DDBJ databases">
        <title>Complete genome sequence of Candidatus 'Thiodictyon syntrophicum' sp. nov. strain Cad16T, a photolithoautotroph purple sulfur bacterium isolated from an alpine meromictic lake.</title>
        <authorList>
            <person name="Luedin S.M."/>
            <person name="Pothier J.F."/>
            <person name="Danza F."/>
            <person name="Storelli N."/>
            <person name="Wittwer M."/>
            <person name="Tonolla M."/>
        </authorList>
    </citation>
    <scope>NUCLEOTIDE SEQUENCE [LARGE SCALE GENOMIC DNA]</scope>
    <source>
        <strain evidence="1 2">Cad16T</strain>
    </source>
</reference>
<gene>
    <name evidence="1" type="ORF">THSYN_25440</name>
</gene>